<sequence>MNVSFRFAVIGLVGLMLAGCPQVPNPDPLPPAPKVAAFTASASQVAAGDTVSLSWKVENASTVRIDDLSLGAVSGVSGSEGTVDVAVSGDTTFVLSARNDRGASASAVLSIRVSGSAREPLLLAVPERIGAGQSSALAWSAPGASAVTLTASPGGAIDVGGQSASGTVTVSPAVTTEYTLTANGLSRSVTVSVTPTIVALTASASVPDAGTGDAGAFDAGTTIHVAWQTSGATRLQLNGVGRGTLAEITDAASIAMGSFDEPLPASVDPAQFFTYELVATGAGGTTNRSVIFGVPGSPAVVSFTGPQVARFGDGGVATFSWSTVEAAQLSLLAGDVEIYRAPSAQVATGSVTVPVPSSDTAYTVVARGERGGEASKTLLLDVVAQPTVSISATPTSVAAGSPVTLSWTGTHIRNVVIREVGYGVVFSATGMNDTGSAQLTPNSNVTYEVEVNNSLGDTATASTSVTVTDPITLNIAETGALRYGQNITASWTVPGGTASIVGLPHSNVDVRPGSTDFDDIAMTGTALAYPDSTRGAVLTTSFRMPYLGRVVGETIYVSRHGYLAFGDINGGNSSDVALPSGLLEDMAIAPYWESLTLGNVYWQLKSVAGQDVLIVQWSMTTATFQAKLYASGQIDFEYKVLPSSPAGRTGVTGWLRDQTVVAPATAAVNTGFTFFGPVMSPVTLKALAPGPLRGQVVVGSARLRVSADLAQVVRPTELVTSEVLSGSAAGAAATWAELRNATNAPVDLSGWSFGLADGGAIPLSGTVPPRGLLVVGASTDPSINGDAGVQVALADFAISDQASLKLQRSGVSSVVALDGSDGGTALVNDVGPFLFTSTGGAQTCAATTTYGALGLRGTPGSDSTCGFGYELQPIPFGYFDISDGGTSLGTTFDDALYTVDISSAPIPFFGVSHTSMVVSTNGFVTFAAASTTSSTDYLGSAPRTTDANLLVAAFADNLSATGGIGNLLGQRVGAGVDPAAPLPHWIVQWHRYRVFGCSDDINFQLKFFDDGAIEVHFAGMRSGSSSQCAAGASAVSWLENATGTQALVISADSTSPGIRPYTAFRYSPR</sequence>
<name>A0A2W5V7P8_9BACT</name>
<keyword evidence="1" id="KW-0732">Signal</keyword>
<feature type="domain" description="LTD" evidence="2">
    <location>
        <begin position="708"/>
        <end position="852"/>
    </location>
</feature>
<dbReference type="EMBL" id="QFQP01000013">
    <property type="protein sequence ID" value="PZR11844.1"/>
    <property type="molecule type" value="Genomic_DNA"/>
</dbReference>
<organism evidence="3 4">
    <name type="scientific">Archangium gephyra</name>
    <dbReference type="NCBI Taxonomy" id="48"/>
    <lineage>
        <taxon>Bacteria</taxon>
        <taxon>Pseudomonadati</taxon>
        <taxon>Myxococcota</taxon>
        <taxon>Myxococcia</taxon>
        <taxon>Myxococcales</taxon>
        <taxon>Cystobacterineae</taxon>
        <taxon>Archangiaceae</taxon>
        <taxon>Archangium</taxon>
    </lineage>
</organism>
<dbReference type="Proteomes" id="UP000249061">
    <property type="component" value="Unassembled WGS sequence"/>
</dbReference>
<dbReference type="PROSITE" id="PS51841">
    <property type="entry name" value="LTD"/>
    <property type="match status" value="1"/>
</dbReference>
<dbReference type="InterPro" id="IPR001322">
    <property type="entry name" value="Lamin_tail_dom"/>
</dbReference>
<accession>A0A2W5V7P8</accession>
<protein>
    <recommendedName>
        <fullName evidence="2">LTD domain-containing protein</fullName>
    </recommendedName>
</protein>
<proteinExistence type="predicted"/>
<evidence type="ECO:0000313" key="4">
    <source>
        <dbReference type="Proteomes" id="UP000249061"/>
    </source>
</evidence>
<evidence type="ECO:0000256" key="1">
    <source>
        <dbReference type="SAM" id="SignalP"/>
    </source>
</evidence>
<evidence type="ECO:0000313" key="3">
    <source>
        <dbReference type="EMBL" id="PZR11844.1"/>
    </source>
</evidence>
<reference evidence="3 4" key="1">
    <citation type="submission" date="2017-08" db="EMBL/GenBank/DDBJ databases">
        <title>Infants hospitalized years apart are colonized by the same room-sourced microbial strains.</title>
        <authorList>
            <person name="Brooks B."/>
            <person name="Olm M.R."/>
            <person name="Firek B.A."/>
            <person name="Baker R."/>
            <person name="Thomas B.C."/>
            <person name="Morowitz M.J."/>
            <person name="Banfield J.F."/>
        </authorList>
    </citation>
    <scope>NUCLEOTIDE SEQUENCE [LARGE SCALE GENOMIC DNA]</scope>
    <source>
        <strain evidence="3">S2_003_000_R2_14</strain>
    </source>
</reference>
<gene>
    <name evidence="3" type="ORF">DI536_16035</name>
</gene>
<comment type="caution">
    <text evidence="3">The sequence shown here is derived from an EMBL/GenBank/DDBJ whole genome shotgun (WGS) entry which is preliminary data.</text>
</comment>
<dbReference type="AlphaFoldDB" id="A0A2W5V7P8"/>
<feature type="signal peptide" evidence="1">
    <location>
        <begin position="1"/>
        <end position="18"/>
    </location>
</feature>
<feature type="chain" id="PRO_5015839461" description="LTD domain-containing protein" evidence="1">
    <location>
        <begin position="19"/>
        <end position="1069"/>
    </location>
</feature>
<evidence type="ECO:0000259" key="2">
    <source>
        <dbReference type="PROSITE" id="PS51841"/>
    </source>
</evidence>
<dbReference type="PROSITE" id="PS51257">
    <property type="entry name" value="PROKAR_LIPOPROTEIN"/>
    <property type="match status" value="1"/>
</dbReference>